<protein>
    <submittedName>
        <fullName evidence="1">Uncharacterized protein</fullName>
    </submittedName>
</protein>
<dbReference type="EMBL" id="CAMPGE010028974">
    <property type="protein sequence ID" value="CAI2386465.1"/>
    <property type="molecule type" value="Genomic_DNA"/>
</dbReference>
<evidence type="ECO:0000313" key="1">
    <source>
        <dbReference type="EMBL" id="CAI2386465.1"/>
    </source>
</evidence>
<keyword evidence="2" id="KW-1185">Reference proteome</keyword>
<dbReference type="Proteomes" id="UP001295684">
    <property type="component" value="Unassembled WGS sequence"/>
</dbReference>
<proteinExistence type="predicted"/>
<sequence length="385" mass="44412">MNNQEYKLTRKSYEKPLPERIPTNVNIQATDGFHEKSSKVLRNKSLCVKNRAKRHLYKNKVFKGNLKTPKSKALISPCHRREKSLNLSQLGNPTGKKLDSTFKARSGSLLKDQIEKFEQNSLNSPKKQRNPLLLLQNLTRDKILLEKIIACITDCIEQGIPPSSVEECLANMESHADGDSIIKKLILENVIWDNIYEISTDYNDISKEMIGLCDSITDQEVNIDNFRTFCDFYKVYPEYVNPSVEIPQKKLKNITKDTEFLKNTSFDESTFFDAQVPTVKVKEKKKKSIFRKFENGEIQQLKVSYSTDADNGLAESIIGESNELGPFHSSELRPQFKHRGEKSFDIPRYQNKSVNFGFTENTPIYSKRVHDVNFNYQLGKFCDHF</sequence>
<name>A0AAD2DBC3_EUPCR</name>
<evidence type="ECO:0000313" key="2">
    <source>
        <dbReference type="Proteomes" id="UP001295684"/>
    </source>
</evidence>
<accession>A0AAD2DBC3</accession>
<organism evidence="1 2">
    <name type="scientific">Euplotes crassus</name>
    <dbReference type="NCBI Taxonomy" id="5936"/>
    <lineage>
        <taxon>Eukaryota</taxon>
        <taxon>Sar</taxon>
        <taxon>Alveolata</taxon>
        <taxon>Ciliophora</taxon>
        <taxon>Intramacronucleata</taxon>
        <taxon>Spirotrichea</taxon>
        <taxon>Hypotrichia</taxon>
        <taxon>Euplotida</taxon>
        <taxon>Euplotidae</taxon>
        <taxon>Moneuplotes</taxon>
    </lineage>
</organism>
<dbReference type="AlphaFoldDB" id="A0AAD2DBC3"/>
<comment type="caution">
    <text evidence="1">The sequence shown here is derived from an EMBL/GenBank/DDBJ whole genome shotgun (WGS) entry which is preliminary data.</text>
</comment>
<reference evidence="1" key="1">
    <citation type="submission" date="2023-07" db="EMBL/GenBank/DDBJ databases">
        <authorList>
            <consortium name="AG Swart"/>
            <person name="Singh M."/>
            <person name="Singh A."/>
            <person name="Seah K."/>
            <person name="Emmerich C."/>
        </authorList>
    </citation>
    <scope>NUCLEOTIDE SEQUENCE</scope>
    <source>
        <strain evidence="1">DP1</strain>
    </source>
</reference>
<gene>
    <name evidence="1" type="ORF">ECRASSUSDP1_LOCUS28084</name>
</gene>